<dbReference type="KEGG" id="epa:114575865"/>
<dbReference type="GO" id="GO:0004181">
    <property type="term" value="F:metallocarboxypeptidase activity"/>
    <property type="evidence" value="ECO:0007669"/>
    <property type="project" value="InterPro"/>
</dbReference>
<feature type="active site" description="Proton donor/acceptor" evidence="2">
    <location>
        <position position="94"/>
    </location>
</feature>
<dbReference type="InterPro" id="IPR000834">
    <property type="entry name" value="Peptidase_M14"/>
</dbReference>
<dbReference type="Gene3D" id="3.40.630.10">
    <property type="entry name" value="Zn peptidases"/>
    <property type="match status" value="1"/>
</dbReference>
<dbReference type="Proteomes" id="UP000887567">
    <property type="component" value="Unplaced"/>
</dbReference>
<organism evidence="4 5">
    <name type="scientific">Exaiptasia diaphana</name>
    <name type="common">Tropical sea anemone</name>
    <name type="synonym">Aiptasia pulchella</name>
    <dbReference type="NCBI Taxonomy" id="2652724"/>
    <lineage>
        <taxon>Eukaryota</taxon>
        <taxon>Metazoa</taxon>
        <taxon>Cnidaria</taxon>
        <taxon>Anthozoa</taxon>
        <taxon>Hexacorallia</taxon>
        <taxon>Actiniaria</taxon>
        <taxon>Aiptasiidae</taxon>
        <taxon>Exaiptasia</taxon>
    </lineage>
</organism>
<comment type="similarity">
    <text evidence="1 2">Belongs to the peptidase M14 family.</text>
</comment>
<evidence type="ECO:0000259" key="3">
    <source>
        <dbReference type="PROSITE" id="PS52035"/>
    </source>
</evidence>
<dbReference type="Pfam" id="PF00246">
    <property type="entry name" value="Peptidase_M14"/>
    <property type="match status" value="1"/>
</dbReference>
<dbReference type="AlphaFoldDB" id="A0A913YQI3"/>
<reference evidence="4" key="1">
    <citation type="submission" date="2022-11" db="UniProtKB">
        <authorList>
            <consortium name="EnsemblMetazoa"/>
        </authorList>
    </citation>
    <scope>IDENTIFICATION</scope>
</reference>
<keyword evidence="5" id="KW-1185">Reference proteome</keyword>
<protein>
    <recommendedName>
        <fullName evidence="3">Peptidase M14 domain-containing protein</fullName>
    </recommendedName>
</protein>
<proteinExistence type="inferred from homology"/>
<accession>A0A913YQI3</accession>
<dbReference type="GO" id="GO:0008270">
    <property type="term" value="F:zinc ion binding"/>
    <property type="evidence" value="ECO:0007669"/>
    <property type="project" value="InterPro"/>
</dbReference>
<dbReference type="SUPFAM" id="SSF53187">
    <property type="entry name" value="Zn-dependent exopeptidases"/>
    <property type="match status" value="1"/>
</dbReference>
<dbReference type="GO" id="GO:0006508">
    <property type="term" value="P:proteolysis"/>
    <property type="evidence" value="ECO:0007669"/>
    <property type="project" value="InterPro"/>
</dbReference>
<dbReference type="RefSeq" id="XP_028517308.1">
    <property type="nucleotide sequence ID" value="XM_028661507.1"/>
</dbReference>
<evidence type="ECO:0000256" key="1">
    <source>
        <dbReference type="ARBA" id="ARBA00005988"/>
    </source>
</evidence>
<dbReference type="PROSITE" id="PS52035">
    <property type="entry name" value="PEPTIDASE_M14"/>
    <property type="match status" value="1"/>
</dbReference>
<dbReference type="OrthoDB" id="3626597at2759"/>
<sequence>MAQVFLDQKGDMDDPAPDTAQGVFISIHSFGELVLFPWEGTNNDSPNHDGLQTLGRKFGFFTDYSVCQDCLGTASGTTVDAAYGEYGVAAYTFEVGNTFFEGCSGFESTIYPDNLQALIYAAKVADLPYQRPSGPDALNLQLLPSAAAGGQTVTVQATVDDTRFDSNGFGNEPVQNIVSARAAFDLAVLESGGGTTLNAVDGAFDETQEDVTGSIDTSSLAEGRHLLYVVGTDASGQQGPPGAIFVDVVADSELFSD</sequence>
<dbReference type="EnsemblMetazoa" id="XM_028661507.1">
    <property type="protein sequence ID" value="XP_028517308.1"/>
    <property type="gene ID" value="LOC114575865"/>
</dbReference>
<evidence type="ECO:0000313" key="4">
    <source>
        <dbReference type="EnsemblMetazoa" id="XP_028517308.1"/>
    </source>
</evidence>
<evidence type="ECO:0000256" key="2">
    <source>
        <dbReference type="PROSITE-ProRule" id="PRU01379"/>
    </source>
</evidence>
<name>A0A913YQI3_EXADI</name>
<feature type="domain" description="Peptidase M14" evidence="3">
    <location>
        <begin position="1"/>
        <end position="124"/>
    </location>
</feature>
<evidence type="ECO:0000313" key="5">
    <source>
        <dbReference type="Proteomes" id="UP000887567"/>
    </source>
</evidence>
<dbReference type="GeneID" id="114575865"/>